<dbReference type="SMART" id="SM00342">
    <property type="entry name" value="HTH_ARAC"/>
    <property type="match status" value="1"/>
</dbReference>
<dbReference type="InterPro" id="IPR018060">
    <property type="entry name" value="HTH_AraC"/>
</dbReference>
<keyword evidence="1" id="KW-0805">Transcription regulation</keyword>
<dbReference type="AlphaFoldDB" id="A0A4R6GSG7"/>
<evidence type="ECO:0000313" key="5">
    <source>
        <dbReference type="EMBL" id="TDN97690.1"/>
    </source>
</evidence>
<dbReference type="GO" id="GO:0043565">
    <property type="term" value="F:sequence-specific DNA binding"/>
    <property type="evidence" value="ECO:0007669"/>
    <property type="project" value="InterPro"/>
</dbReference>
<name>A0A4R6GSG7_9BACT</name>
<comment type="caution">
    <text evidence="5">The sequence shown here is derived from an EMBL/GenBank/DDBJ whole genome shotgun (WGS) entry which is preliminary data.</text>
</comment>
<organism evidence="5 6">
    <name type="scientific">Sunxiuqinia elliptica</name>
    <dbReference type="NCBI Taxonomy" id="655355"/>
    <lineage>
        <taxon>Bacteria</taxon>
        <taxon>Pseudomonadati</taxon>
        <taxon>Bacteroidota</taxon>
        <taxon>Bacteroidia</taxon>
        <taxon>Marinilabiliales</taxon>
        <taxon>Prolixibacteraceae</taxon>
        <taxon>Sunxiuqinia</taxon>
    </lineage>
</organism>
<dbReference type="PRINTS" id="PR00032">
    <property type="entry name" value="HTHARAC"/>
</dbReference>
<gene>
    <name evidence="5" type="ORF">DET52_10992</name>
</gene>
<feature type="domain" description="HTH araC/xylS-type" evidence="4">
    <location>
        <begin position="177"/>
        <end position="275"/>
    </location>
</feature>
<sequence>MQEITVRNIQISPYLNNFQVIRFEDIYLDKNMEEGLHRHDFFFLMILEKANGKHHVDFTNIPVTSNTVTFLRPGQVHELILHKGSKGYLITFNSEYYYKKILRRVSQQNIYKLDQVFFEQILNISRNIFEEFTTQEKGFENIIKANLDILFVLLSRDISKKIESKKFQNLEEQELLDKLLYLVEHQICNSKQVTDYARELHSTSYKLNNTTKNLLGKTCSQLINEQIILESKRLLLATSNQINEIAFKLGYEDPAYFIRFFKRHTSYTPKAYRQHFKKVPFI</sequence>
<dbReference type="Pfam" id="PF02311">
    <property type="entry name" value="AraC_binding"/>
    <property type="match status" value="1"/>
</dbReference>
<evidence type="ECO:0000313" key="6">
    <source>
        <dbReference type="Proteomes" id="UP000294848"/>
    </source>
</evidence>
<evidence type="ECO:0000256" key="2">
    <source>
        <dbReference type="ARBA" id="ARBA00023125"/>
    </source>
</evidence>
<evidence type="ECO:0000256" key="3">
    <source>
        <dbReference type="ARBA" id="ARBA00023163"/>
    </source>
</evidence>
<dbReference type="PANTHER" id="PTHR43280:SF32">
    <property type="entry name" value="TRANSCRIPTIONAL REGULATORY PROTEIN"/>
    <property type="match status" value="1"/>
</dbReference>
<protein>
    <submittedName>
        <fullName evidence="5">AraC-like DNA-binding protein</fullName>
    </submittedName>
</protein>
<reference evidence="5 6" key="1">
    <citation type="submission" date="2019-03" db="EMBL/GenBank/DDBJ databases">
        <title>Freshwater and sediment microbial communities from various areas in North America, analyzing microbe dynamics in response to fracking.</title>
        <authorList>
            <person name="Lamendella R."/>
        </authorList>
    </citation>
    <scope>NUCLEOTIDE SEQUENCE [LARGE SCALE GENOMIC DNA]</scope>
    <source>
        <strain evidence="5 6">114D</strain>
    </source>
</reference>
<dbReference type="Proteomes" id="UP000294848">
    <property type="component" value="Unassembled WGS sequence"/>
</dbReference>
<dbReference type="EMBL" id="SNWI01000009">
    <property type="protein sequence ID" value="TDN97690.1"/>
    <property type="molecule type" value="Genomic_DNA"/>
</dbReference>
<dbReference type="OrthoDB" id="9782911at2"/>
<dbReference type="PANTHER" id="PTHR43280">
    <property type="entry name" value="ARAC-FAMILY TRANSCRIPTIONAL REGULATOR"/>
    <property type="match status" value="1"/>
</dbReference>
<proteinExistence type="predicted"/>
<dbReference type="Gene3D" id="1.10.10.60">
    <property type="entry name" value="Homeodomain-like"/>
    <property type="match status" value="1"/>
</dbReference>
<accession>A0A4R6GSG7</accession>
<dbReference type="RefSeq" id="WP_133466284.1">
    <property type="nucleotide sequence ID" value="NZ_SNWI01000009.1"/>
</dbReference>
<dbReference type="InterPro" id="IPR009057">
    <property type="entry name" value="Homeodomain-like_sf"/>
</dbReference>
<dbReference type="SUPFAM" id="SSF46689">
    <property type="entry name" value="Homeodomain-like"/>
    <property type="match status" value="1"/>
</dbReference>
<keyword evidence="2 5" id="KW-0238">DNA-binding</keyword>
<keyword evidence="3" id="KW-0804">Transcription</keyword>
<dbReference type="InterPro" id="IPR020449">
    <property type="entry name" value="Tscrpt_reg_AraC-type_HTH"/>
</dbReference>
<dbReference type="InterPro" id="IPR037923">
    <property type="entry name" value="HTH-like"/>
</dbReference>
<dbReference type="PROSITE" id="PS01124">
    <property type="entry name" value="HTH_ARAC_FAMILY_2"/>
    <property type="match status" value="1"/>
</dbReference>
<evidence type="ECO:0000256" key="1">
    <source>
        <dbReference type="ARBA" id="ARBA00023015"/>
    </source>
</evidence>
<dbReference type="GO" id="GO:0003700">
    <property type="term" value="F:DNA-binding transcription factor activity"/>
    <property type="evidence" value="ECO:0007669"/>
    <property type="project" value="InterPro"/>
</dbReference>
<evidence type="ECO:0000259" key="4">
    <source>
        <dbReference type="PROSITE" id="PS01124"/>
    </source>
</evidence>
<dbReference type="SUPFAM" id="SSF51215">
    <property type="entry name" value="Regulatory protein AraC"/>
    <property type="match status" value="1"/>
</dbReference>
<dbReference type="InterPro" id="IPR003313">
    <property type="entry name" value="AraC-bd"/>
</dbReference>
<dbReference type="Pfam" id="PF12833">
    <property type="entry name" value="HTH_18"/>
    <property type="match status" value="1"/>
</dbReference>